<accession>A0ABY8LAT5</accession>
<dbReference type="EMBL" id="CP122537">
    <property type="protein sequence ID" value="WGH78394.1"/>
    <property type="molecule type" value="Genomic_DNA"/>
</dbReference>
<sequence>MILINLIVGILAGLAVPRAEKVLKDWAESIWLGDMPISDHEFDLAALLVILMLAAVVCAILGVDSSAFMLAFGALVGLFGKRLWTRIQRGEP</sequence>
<feature type="transmembrane region" description="Helical" evidence="1">
    <location>
        <begin position="45"/>
        <end position="78"/>
    </location>
</feature>
<organism evidence="2 3">
    <name type="scientific">Jannaschia ovalis</name>
    <dbReference type="NCBI Taxonomy" id="3038773"/>
    <lineage>
        <taxon>Bacteria</taxon>
        <taxon>Pseudomonadati</taxon>
        <taxon>Pseudomonadota</taxon>
        <taxon>Alphaproteobacteria</taxon>
        <taxon>Rhodobacterales</taxon>
        <taxon>Roseobacteraceae</taxon>
        <taxon>Jannaschia</taxon>
    </lineage>
</organism>
<dbReference type="RefSeq" id="WP_279965145.1">
    <property type="nucleotide sequence ID" value="NZ_CP122537.1"/>
</dbReference>
<keyword evidence="1" id="KW-0472">Membrane</keyword>
<protein>
    <submittedName>
        <fullName evidence="2">Uncharacterized protein</fullName>
    </submittedName>
</protein>
<keyword evidence="1" id="KW-1133">Transmembrane helix</keyword>
<gene>
    <name evidence="2" type="ORF">P8627_15425</name>
</gene>
<reference evidence="2 3" key="1">
    <citation type="submission" date="2023-04" db="EMBL/GenBank/DDBJ databases">
        <title>Jannaschia ovalis sp. nov., a marine bacterium isolated from sea tidal flat.</title>
        <authorList>
            <person name="Kwon D.Y."/>
            <person name="Kim J.-J."/>
        </authorList>
    </citation>
    <scope>NUCLEOTIDE SEQUENCE [LARGE SCALE GENOMIC DNA]</scope>
    <source>
        <strain evidence="2 3">GRR-S6-38</strain>
    </source>
</reference>
<proteinExistence type="predicted"/>
<keyword evidence="1" id="KW-0812">Transmembrane</keyword>
<dbReference type="Proteomes" id="UP001243420">
    <property type="component" value="Chromosome"/>
</dbReference>
<keyword evidence="3" id="KW-1185">Reference proteome</keyword>
<evidence type="ECO:0000313" key="2">
    <source>
        <dbReference type="EMBL" id="WGH78394.1"/>
    </source>
</evidence>
<name>A0ABY8LAT5_9RHOB</name>
<evidence type="ECO:0000313" key="3">
    <source>
        <dbReference type="Proteomes" id="UP001243420"/>
    </source>
</evidence>
<evidence type="ECO:0000256" key="1">
    <source>
        <dbReference type="SAM" id="Phobius"/>
    </source>
</evidence>